<dbReference type="InterPro" id="IPR001841">
    <property type="entry name" value="Znf_RING"/>
</dbReference>
<dbReference type="AlphaFoldDB" id="A0A976MBF6"/>
<reference evidence="9" key="1">
    <citation type="submission" date="2022-07" db="EMBL/GenBank/DDBJ databases">
        <title>Evaluation of T. orientalis genome assembly methods using nanopore sequencing and analysis of variation between genomes.</title>
        <authorList>
            <person name="Yam J."/>
            <person name="Micallef M.L."/>
            <person name="Liu M."/>
            <person name="Djordjevic S.P."/>
            <person name="Bogema D.R."/>
            <person name="Jenkins C."/>
        </authorList>
    </citation>
    <scope>NUCLEOTIDE SEQUENCE</scope>
    <source>
        <strain evidence="9">Goon Nure</strain>
    </source>
</reference>
<evidence type="ECO:0000259" key="8">
    <source>
        <dbReference type="PROSITE" id="PS50089"/>
    </source>
</evidence>
<dbReference type="GO" id="GO:0005634">
    <property type="term" value="C:nucleus"/>
    <property type="evidence" value="ECO:0007669"/>
    <property type="project" value="UniProtKB-SubCell"/>
</dbReference>
<keyword evidence="5" id="KW-0539">Nucleus</keyword>
<feature type="compositionally biased region" description="Polar residues" evidence="7">
    <location>
        <begin position="1"/>
        <end position="12"/>
    </location>
</feature>
<dbReference type="Gene3D" id="3.30.40.10">
    <property type="entry name" value="Zinc/RING finger domain, C3HC4 (zinc finger)"/>
    <property type="match status" value="1"/>
</dbReference>
<keyword evidence="2" id="KW-0479">Metal-binding</keyword>
<dbReference type="Proteomes" id="UP000244811">
    <property type="component" value="Chromosome 3"/>
</dbReference>
<dbReference type="Gene3D" id="3.90.1410.10">
    <property type="entry name" value="set domain protein methyltransferase, domain 1"/>
    <property type="match status" value="1"/>
</dbReference>
<evidence type="ECO:0000256" key="3">
    <source>
        <dbReference type="ARBA" id="ARBA00022771"/>
    </source>
</evidence>
<proteinExistence type="predicted"/>
<dbReference type="PROSITE" id="PS00518">
    <property type="entry name" value="ZF_RING_1"/>
    <property type="match status" value="1"/>
</dbReference>
<dbReference type="SUPFAM" id="SSF82199">
    <property type="entry name" value="SET domain"/>
    <property type="match status" value="1"/>
</dbReference>
<evidence type="ECO:0000313" key="9">
    <source>
        <dbReference type="EMBL" id="UKK01185.2"/>
    </source>
</evidence>
<evidence type="ECO:0000313" key="10">
    <source>
        <dbReference type="Proteomes" id="UP000244811"/>
    </source>
</evidence>
<dbReference type="SMART" id="SM00184">
    <property type="entry name" value="RING"/>
    <property type="match status" value="1"/>
</dbReference>
<dbReference type="InterPro" id="IPR013083">
    <property type="entry name" value="Znf_RING/FYVE/PHD"/>
</dbReference>
<dbReference type="PANTHER" id="PTHR45893">
    <property type="entry name" value="POLYCOMB GROUP RING FINGER PROTEIN"/>
    <property type="match status" value="1"/>
</dbReference>
<dbReference type="PROSITE" id="PS50089">
    <property type="entry name" value="ZF_RING_2"/>
    <property type="match status" value="1"/>
</dbReference>
<accession>A0A976MBF6</accession>
<dbReference type="InterPro" id="IPR046341">
    <property type="entry name" value="SET_dom_sf"/>
</dbReference>
<protein>
    <recommendedName>
        <fullName evidence="8">RING-type domain-containing protein</fullName>
    </recommendedName>
</protein>
<sequence length="1269" mass="145314">MGDNTLSGSSDQHIMHTGGVNDELDDADRTPEPIIDAPAENRPQSSSNGLKWKALKNKCRKKLRHKIKHRYSRLFRRHKSYIKHFVDLSLSKDKKLELVPKEAEKPTETARIETKTYKHYAPNALPRDEFYRRISIIRSCYNKLPIIKSKNSQPALNTVQSSDERYTPILIETPDGLDVKFNLSILIDILTCSLCKGLFYNAHTIKGCMHTFCKSCLVLSTIENGLVCPICFTVIHKDIAEGIEYDHNIQGLVDKIFPEFVEKERKEQLELEKFLGAKEGSELPETADHSQVPETRSSLKNELVNSTNEFLSQVVKQYDNIGMVLDKVLCLALVHESDNELKEAFKNIKTHFDEYGIKYPEIRENYPRKYICVPKTIYVSHLMRYLVQELSLDPDHSVVFMIKNAILSKNHTVEFICKSLKTYELSREIDSKVYKNDYSDLNDKYFVRFQGDDEDELKVMCKSNVDKGTSLIRVPLDMCYSLDSCISSLLEGIKSMNADCISVRHENVLHIKRLQELSIGVLTKRPSISTFFDNLYENRKEVESGSFETRLDEFINYKRLLVFRSLLLADHILSVDNILIKVLDNPYMKYYSINDNEKELFVLTFALASEYYLKMVSSVIRYMNDGNENEESDEEKVRVLWLHHLYNKDVSHIPMMFDIESVEQIQEPILQYKISQRRMVLKDMMGLFSDPVKVIRDRLELIAQSRSMMEDRSDGLYYSAKVDLKTNVEDLLEKMELELNENEMKHKLFSNSIFSISPTELSYILGENGMFDSQTKDKRDGMYYKISETGENIDGSNIGSDGNTGVDCDYEEKRLCVDFFNDFILNSPSAKNILNKSLESVILSLNSIVETSSMSRFFCTIVSHAIRPGEYEADVMETSYMADSAPGIQCKLEDSCVDWKGDINKCSSKAYIVPLIDLCNHGGSKANSQISLSMYNGKPSFVLSASSGMDPGDEILINYGHFDNNVCFLDYGFVSADEVNNHVLMEIEANTIKDVAKMHDTQMLLPSLFPEGIPKEKMDLIKSLDLVEINDKGDLGDVYENPYFEGLPVVKYMEFNQRFMSNKQVEDQSNMYYTSNCSQDRTRFVDRPISLGDKHYSHSKVNPLIRVDANGIPESRLIMFLKILLCKTKKKLDWMKIQSSEKLSRSINSPIDRKAFEMASSIALMQMNDNYSHSLFEDYKKALNNSINGLSRAYGIGANCGNIKAATTTTTKFKDLRKTGCRLVNSLVLAHSMRQKIPIYKCSAFYSRIAKEKTTIAVPILMLMVMLIN</sequence>
<feature type="region of interest" description="Disordered" evidence="7">
    <location>
        <begin position="1"/>
        <end position="48"/>
    </location>
</feature>
<dbReference type="GO" id="GO:0008270">
    <property type="term" value="F:zinc ion binding"/>
    <property type="evidence" value="ECO:0007669"/>
    <property type="project" value="UniProtKB-KW"/>
</dbReference>
<dbReference type="Pfam" id="PF13923">
    <property type="entry name" value="zf-C3HC4_2"/>
    <property type="match status" value="1"/>
</dbReference>
<name>A0A976MBF6_THEOR</name>
<dbReference type="SUPFAM" id="SSF57850">
    <property type="entry name" value="RING/U-box"/>
    <property type="match status" value="1"/>
</dbReference>
<gene>
    <name evidence="9" type="ORF">MACK_001998</name>
</gene>
<evidence type="ECO:0000256" key="6">
    <source>
        <dbReference type="PROSITE-ProRule" id="PRU00175"/>
    </source>
</evidence>
<evidence type="ECO:0000256" key="2">
    <source>
        <dbReference type="ARBA" id="ARBA00022723"/>
    </source>
</evidence>
<comment type="subcellular location">
    <subcellularLocation>
        <location evidence="1">Nucleus</location>
    </subcellularLocation>
</comment>
<dbReference type="Gene3D" id="3.10.20.90">
    <property type="entry name" value="Phosphatidylinositol 3-kinase Catalytic Subunit, Chain A, domain 1"/>
    <property type="match status" value="1"/>
</dbReference>
<evidence type="ECO:0000256" key="7">
    <source>
        <dbReference type="SAM" id="MobiDB-lite"/>
    </source>
</evidence>
<evidence type="ECO:0000256" key="1">
    <source>
        <dbReference type="ARBA" id="ARBA00004123"/>
    </source>
</evidence>
<feature type="domain" description="RING-type" evidence="8">
    <location>
        <begin position="192"/>
        <end position="231"/>
    </location>
</feature>
<organism evidence="9 10">
    <name type="scientific">Theileria orientalis</name>
    <dbReference type="NCBI Taxonomy" id="68886"/>
    <lineage>
        <taxon>Eukaryota</taxon>
        <taxon>Sar</taxon>
        <taxon>Alveolata</taxon>
        <taxon>Apicomplexa</taxon>
        <taxon>Aconoidasida</taxon>
        <taxon>Piroplasmida</taxon>
        <taxon>Theileriidae</taxon>
        <taxon>Theileria</taxon>
    </lineage>
</organism>
<keyword evidence="4" id="KW-0862">Zinc</keyword>
<evidence type="ECO:0000256" key="4">
    <source>
        <dbReference type="ARBA" id="ARBA00022833"/>
    </source>
</evidence>
<keyword evidence="3 6" id="KW-0863">Zinc-finger</keyword>
<dbReference type="InterPro" id="IPR017907">
    <property type="entry name" value="Znf_RING_CS"/>
</dbReference>
<dbReference type="EMBL" id="CP056070">
    <property type="protein sequence ID" value="UKK01185.2"/>
    <property type="molecule type" value="Genomic_DNA"/>
</dbReference>
<dbReference type="InterPro" id="IPR051507">
    <property type="entry name" value="PcG_RING_finger"/>
</dbReference>
<evidence type="ECO:0000256" key="5">
    <source>
        <dbReference type="ARBA" id="ARBA00023242"/>
    </source>
</evidence>